<dbReference type="AlphaFoldDB" id="A0A4Y9Z424"/>
<evidence type="ECO:0000313" key="2">
    <source>
        <dbReference type="Proteomes" id="UP000298390"/>
    </source>
</evidence>
<accession>A0A4Y9Z424</accession>
<sequence>MPNLHVEPTAEAHVARYYRLIEVIKAEADVEPRLLPITRGKWLSWANCVRWMLRSLFESYCKAVTDDPNSVPSPYSFNDVIEVMNYIDKVFQRYKLPHDSLGAPYPTIAWSEESVLCRQAVDEPLAPVSYQLDPLYLPEYRRLPDSFNHLANAVHHLSEDQQEIRRILGSLSTSVAELGGCERGINFGEPV</sequence>
<protein>
    <submittedName>
        <fullName evidence="1">Uncharacterized protein</fullName>
    </submittedName>
</protein>
<organism evidence="1 2">
    <name type="scientific">Rhodofomes roseus</name>
    <dbReference type="NCBI Taxonomy" id="34475"/>
    <lineage>
        <taxon>Eukaryota</taxon>
        <taxon>Fungi</taxon>
        <taxon>Dikarya</taxon>
        <taxon>Basidiomycota</taxon>
        <taxon>Agaricomycotina</taxon>
        <taxon>Agaricomycetes</taxon>
        <taxon>Polyporales</taxon>
        <taxon>Rhodofomes</taxon>
    </lineage>
</organism>
<comment type="caution">
    <text evidence="1">The sequence shown here is derived from an EMBL/GenBank/DDBJ whole genome shotgun (WGS) entry which is preliminary data.</text>
</comment>
<proteinExistence type="predicted"/>
<dbReference type="Proteomes" id="UP000298390">
    <property type="component" value="Unassembled WGS sequence"/>
</dbReference>
<evidence type="ECO:0000313" key="1">
    <source>
        <dbReference type="EMBL" id="TFY68638.1"/>
    </source>
</evidence>
<gene>
    <name evidence="1" type="ORF">EVJ58_g893</name>
</gene>
<name>A0A4Y9Z424_9APHY</name>
<dbReference type="EMBL" id="SEKV01000026">
    <property type="protein sequence ID" value="TFY68638.1"/>
    <property type="molecule type" value="Genomic_DNA"/>
</dbReference>
<reference evidence="1 2" key="1">
    <citation type="submission" date="2019-01" db="EMBL/GenBank/DDBJ databases">
        <title>Genome sequencing of the rare red list fungi Fomitopsis rosea.</title>
        <authorList>
            <person name="Buettner E."/>
            <person name="Kellner H."/>
        </authorList>
    </citation>
    <scope>NUCLEOTIDE SEQUENCE [LARGE SCALE GENOMIC DNA]</scope>
    <source>
        <strain evidence="1 2">DSM 105464</strain>
    </source>
</reference>